<dbReference type="InterPro" id="IPR006076">
    <property type="entry name" value="FAD-dep_OxRdtase"/>
</dbReference>
<name>A0ABR3W3R8_9PEZI</name>
<dbReference type="PANTHER" id="PTHR13847:SF213">
    <property type="entry name" value="DEPENDENT OXIDOREDUCTASE, PUTATIVE-RELATED"/>
    <property type="match status" value="1"/>
</dbReference>
<comment type="caution">
    <text evidence="2">The sequence shown here is derived from an EMBL/GenBank/DDBJ whole genome shotgun (WGS) entry which is preliminary data.</text>
</comment>
<evidence type="ECO:0000313" key="2">
    <source>
        <dbReference type="EMBL" id="KAL1852364.1"/>
    </source>
</evidence>
<evidence type="ECO:0000259" key="1">
    <source>
        <dbReference type="Pfam" id="PF01266"/>
    </source>
</evidence>
<gene>
    <name evidence="2" type="ORF">VTK73DRAFT_9263</name>
</gene>
<dbReference type="InterPro" id="IPR036188">
    <property type="entry name" value="FAD/NAD-bd_sf"/>
</dbReference>
<dbReference type="SUPFAM" id="SSF51905">
    <property type="entry name" value="FAD/NAD(P)-binding domain"/>
    <property type="match status" value="1"/>
</dbReference>
<dbReference type="Pfam" id="PF01266">
    <property type="entry name" value="DAO"/>
    <property type="match status" value="1"/>
</dbReference>
<dbReference type="EMBL" id="JAZHXJ010000749">
    <property type="protein sequence ID" value="KAL1852364.1"/>
    <property type="molecule type" value="Genomic_DNA"/>
</dbReference>
<dbReference type="PANTHER" id="PTHR13847">
    <property type="entry name" value="SARCOSINE DEHYDROGENASE-RELATED"/>
    <property type="match status" value="1"/>
</dbReference>
<sequence length="291" mass="31398">MSLVWELLSNPGAPLALREAGLERAHSDPGIPRREGSTASFWLKDPHPTVATARSQTWPEETEFAIVGSGIAGLSVAHALLTAGRDKPHTAPRVVVLEARDACSGATGRNGGHVIETGVDYLDLKHAFGQDAATQIVRFRLSHLPALLAVAASVPGLRERSQLRQVEFVTAYYDQTAYEHALASLAEFKADMPAESREFRSHSQDVLKEKFHLSDYAVGAISGPAGAAWPYRFVSGLWAALLQDHASLQLETNTPVSEIQLDAHGQYTLHTPRGATCSLACADAWCRCAGR</sequence>
<feature type="domain" description="FAD dependent oxidoreductase" evidence="1">
    <location>
        <begin position="64"/>
        <end position="287"/>
    </location>
</feature>
<organism evidence="2 3">
    <name type="scientific">Phialemonium thermophilum</name>
    <dbReference type="NCBI Taxonomy" id="223376"/>
    <lineage>
        <taxon>Eukaryota</taxon>
        <taxon>Fungi</taxon>
        <taxon>Dikarya</taxon>
        <taxon>Ascomycota</taxon>
        <taxon>Pezizomycotina</taxon>
        <taxon>Sordariomycetes</taxon>
        <taxon>Sordariomycetidae</taxon>
        <taxon>Cephalothecales</taxon>
        <taxon>Cephalothecaceae</taxon>
        <taxon>Phialemonium</taxon>
    </lineage>
</organism>
<dbReference type="Proteomes" id="UP001586593">
    <property type="component" value="Unassembled WGS sequence"/>
</dbReference>
<accession>A0ABR3W3R8</accession>
<protein>
    <recommendedName>
        <fullName evidence="1">FAD dependent oxidoreductase domain-containing protein</fullName>
    </recommendedName>
</protein>
<dbReference type="Gene3D" id="3.50.50.60">
    <property type="entry name" value="FAD/NAD(P)-binding domain"/>
    <property type="match status" value="1"/>
</dbReference>
<reference evidence="2 3" key="1">
    <citation type="journal article" date="2024" name="Commun. Biol.">
        <title>Comparative genomic analysis of thermophilic fungi reveals convergent evolutionary adaptations and gene losses.</title>
        <authorList>
            <person name="Steindorff A.S."/>
            <person name="Aguilar-Pontes M.V."/>
            <person name="Robinson A.J."/>
            <person name="Andreopoulos B."/>
            <person name="LaButti K."/>
            <person name="Kuo A."/>
            <person name="Mondo S."/>
            <person name="Riley R."/>
            <person name="Otillar R."/>
            <person name="Haridas S."/>
            <person name="Lipzen A."/>
            <person name="Grimwood J."/>
            <person name="Schmutz J."/>
            <person name="Clum A."/>
            <person name="Reid I.D."/>
            <person name="Moisan M.C."/>
            <person name="Butler G."/>
            <person name="Nguyen T.T.M."/>
            <person name="Dewar K."/>
            <person name="Conant G."/>
            <person name="Drula E."/>
            <person name="Henrissat B."/>
            <person name="Hansel C."/>
            <person name="Singer S."/>
            <person name="Hutchinson M.I."/>
            <person name="de Vries R.P."/>
            <person name="Natvig D.O."/>
            <person name="Powell A.J."/>
            <person name="Tsang A."/>
            <person name="Grigoriev I.V."/>
        </authorList>
    </citation>
    <scope>NUCLEOTIDE SEQUENCE [LARGE SCALE GENOMIC DNA]</scope>
    <source>
        <strain evidence="2 3">ATCC 24622</strain>
    </source>
</reference>
<evidence type="ECO:0000313" key="3">
    <source>
        <dbReference type="Proteomes" id="UP001586593"/>
    </source>
</evidence>
<proteinExistence type="predicted"/>
<keyword evidence="3" id="KW-1185">Reference proteome</keyword>
<dbReference type="Gene3D" id="3.30.9.10">
    <property type="entry name" value="D-Amino Acid Oxidase, subunit A, domain 2"/>
    <property type="match status" value="1"/>
</dbReference>